<name>D7BMV5_ARCHD</name>
<dbReference type="SUPFAM" id="SSF103473">
    <property type="entry name" value="MFS general substrate transporter"/>
    <property type="match status" value="1"/>
</dbReference>
<dbReference type="eggNOG" id="ENOG5033209">
    <property type="taxonomic scope" value="Bacteria"/>
</dbReference>
<accession>D7BMV5</accession>
<feature type="transmembrane region" description="Helical" evidence="1">
    <location>
        <begin position="393"/>
        <end position="414"/>
    </location>
</feature>
<dbReference type="HOGENOM" id="CLU_679033_0_0_11"/>
<gene>
    <name evidence="2" type="ordered locus">Arch_0508</name>
</gene>
<keyword evidence="1" id="KW-0812">Transmembrane</keyword>
<evidence type="ECO:0000313" key="2">
    <source>
        <dbReference type="EMBL" id="ADH92254.1"/>
    </source>
</evidence>
<dbReference type="NCBIfam" id="NF037960">
    <property type="entry name" value="MFS_trans"/>
    <property type="match status" value="1"/>
</dbReference>
<feature type="transmembrane region" description="Helical" evidence="1">
    <location>
        <begin position="143"/>
        <end position="161"/>
    </location>
</feature>
<evidence type="ECO:0000256" key="1">
    <source>
        <dbReference type="SAM" id="Phobius"/>
    </source>
</evidence>
<dbReference type="EMBL" id="CP002045">
    <property type="protein sequence ID" value="ADH92254.1"/>
    <property type="molecule type" value="Genomic_DNA"/>
</dbReference>
<reference evidence="2 3" key="1">
    <citation type="journal article" date="2010" name="Stand. Genomic Sci.">
        <title>Complete genome sequence of Arcanobacterium haemolyticum type strain (11018).</title>
        <authorList>
            <person name="Yasawong M."/>
            <person name="Teshima H."/>
            <person name="Lapidus A."/>
            <person name="Nolan M."/>
            <person name="Lucas S."/>
            <person name="Glavina Del Rio T."/>
            <person name="Tice H."/>
            <person name="Cheng J."/>
            <person name="Bruce D."/>
            <person name="Detter C."/>
            <person name="Tapia R."/>
            <person name="Han C."/>
            <person name="Goodwin L."/>
            <person name="Pitluck S."/>
            <person name="Liolios K."/>
            <person name="Ivanova N."/>
            <person name="Mavromatis K."/>
            <person name="Mikhailova N."/>
            <person name="Pati A."/>
            <person name="Chen A."/>
            <person name="Palaniappan K."/>
            <person name="Land M."/>
            <person name="Hauser L."/>
            <person name="Chang Y."/>
            <person name="Jeffries C."/>
            <person name="Rohde M."/>
            <person name="Sikorski J."/>
            <person name="Pukall R."/>
            <person name="Goker M."/>
            <person name="Woyke T."/>
            <person name="Bristow J."/>
            <person name="Eisen J."/>
            <person name="Markowitz V."/>
            <person name="Hugenholtz P."/>
            <person name="Kyrpides N."/>
            <person name="Klenk H."/>
        </authorList>
    </citation>
    <scope>NUCLEOTIDE SEQUENCE [LARGE SCALE GENOMIC DNA]</scope>
    <source>
        <strain evidence="3">ATCC 9345 / DSM 20595 / CCUG 17215 / LMG 16163 / NBRC 15585 / NCTC 8452 / 11018</strain>
    </source>
</reference>
<dbReference type="AlphaFoldDB" id="D7BMV5"/>
<dbReference type="Gene3D" id="1.20.1250.20">
    <property type="entry name" value="MFS general substrate transporter like domains"/>
    <property type="match status" value="1"/>
</dbReference>
<dbReference type="RefSeq" id="WP_013169752.1">
    <property type="nucleotide sequence ID" value="NC_014218.1"/>
</dbReference>
<feature type="transmembrane region" description="Helical" evidence="1">
    <location>
        <begin position="369"/>
        <end position="387"/>
    </location>
</feature>
<dbReference type="KEGG" id="ahe:Arch_0508"/>
<feature type="transmembrane region" description="Helical" evidence="1">
    <location>
        <begin position="302"/>
        <end position="324"/>
    </location>
</feature>
<evidence type="ECO:0000313" key="3">
    <source>
        <dbReference type="Proteomes" id="UP000000376"/>
    </source>
</evidence>
<keyword evidence="1" id="KW-0472">Membrane</keyword>
<feature type="transmembrane region" description="Helical" evidence="1">
    <location>
        <begin position="45"/>
        <end position="67"/>
    </location>
</feature>
<evidence type="ECO:0008006" key="4">
    <source>
        <dbReference type="Google" id="ProtNLM"/>
    </source>
</evidence>
<feature type="transmembrane region" description="Helical" evidence="1">
    <location>
        <begin position="269"/>
        <end position="290"/>
    </location>
</feature>
<organism evidence="2 3">
    <name type="scientific">Arcanobacterium haemolyticum (strain ATCC 9345 / DSM 20595 / CCM 5947 / CCUG 17215 / LMG 16163 / NBRC 15585 / NCTC 8452 / 11018)</name>
    <dbReference type="NCBI Taxonomy" id="644284"/>
    <lineage>
        <taxon>Bacteria</taxon>
        <taxon>Bacillati</taxon>
        <taxon>Actinomycetota</taxon>
        <taxon>Actinomycetes</taxon>
        <taxon>Actinomycetales</taxon>
        <taxon>Actinomycetaceae</taxon>
        <taxon>Arcanobacterium</taxon>
    </lineage>
</organism>
<feature type="transmembrane region" description="Helical" evidence="1">
    <location>
        <begin position="330"/>
        <end position="349"/>
    </location>
</feature>
<dbReference type="InterPro" id="IPR036259">
    <property type="entry name" value="MFS_trans_sf"/>
</dbReference>
<keyword evidence="1" id="KW-1133">Transmembrane helix</keyword>
<protein>
    <recommendedName>
        <fullName evidence="4">Major facilitator superfamily MFS_1</fullName>
    </recommendedName>
</protein>
<feature type="transmembrane region" description="Helical" evidence="1">
    <location>
        <begin position="167"/>
        <end position="190"/>
    </location>
</feature>
<sequence>MNSFVQSQGKLLKARRLIIIGLIASVFGNYVVEAGFSAFTASGTIAVSSLVLLKTIEQIIVFAFPLYARIVGKFSPDKALITVDLTEAGMSALALCLTVIKPEFAIGCLFLYMLLDALVAPVSDLADEFYGAALAEIDEKAALAFNATLYSALAFLGFVVGGPLGSFFASVSVEILLLTNIILSLCGAGLRGFARTKFAATPILEIDDEEYLATGSRLPVKDFVRDLFVSGPASPLLSLLIRIASAMTGELFLLWVAGVSAERNSTLNAFSGMAIVLAVFGFGAMLGPLVGRWLRKMSSARMVLFASAIFAGLLILLFACYEAIVGSKLVWALSLVFLITVLNRARLVVLETYRQTEFKGTRFVRIMSWSYSFGALGTILGLQIGYWLKLASNPVPCLLVGGVLWIFIGIIVNLRIGISKKTSQGVLCESQ</sequence>
<feature type="transmembrane region" description="Helical" evidence="1">
    <location>
        <begin position="17"/>
        <end position="39"/>
    </location>
</feature>
<dbReference type="Proteomes" id="UP000000376">
    <property type="component" value="Chromosome"/>
</dbReference>
<dbReference type="OrthoDB" id="3266873at2"/>
<proteinExistence type="predicted"/>
<keyword evidence="3" id="KW-1185">Reference proteome</keyword>